<evidence type="ECO:0000313" key="2">
    <source>
        <dbReference type="Proteomes" id="UP001626550"/>
    </source>
</evidence>
<dbReference type="Proteomes" id="UP001626550">
    <property type="component" value="Unassembled WGS sequence"/>
</dbReference>
<protein>
    <submittedName>
        <fullName evidence="1">Uncharacterized protein</fullName>
    </submittedName>
</protein>
<evidence type="ECO:0000313" key="1">
    <source>
        <dbReference type="EMBL" id="KAL3312911.1"/>
    </source>
</evidence>
<reference evidence="1 2" key="1">
    <citation type="submission" date="2024-11" db="EMBL/GenBank/DDBJ databases">
        <title>Adaptive evolution of stress response genes in parasites aligns with host niche diversity.</title>
        <authorList>
            <person name="Hahn C."/>
            <person name="Resl P."/>
        </authorList>
    </citation>
    <scope>NUCLEOTIDE SEQUENCE [LARGE SCALE GENOMIC DNA]</scope>
    <source>
        <strain evidence="1">EGGRZ-B1_66</strain>
        <tissue evidence="1">Body</tissue>
    </source>
</reference>
<sequence length="101" mass="11667">MIECFLNGVLATDLPDQIDLNLLKERQINFAPVSILCSDLNISLRKFVSSLLLLTLVSRPNLWMMMAECRRKCQRAYVFFERGTDTYVPYIVALSPFLFSQ</sequence>
<proteinExistence type="predicted"/>
<gene>
    <name evidence="1" type="ORF">Ciccas_008491</name>
</gene>
<accession>A0ABD2Q2F4</accession>
<dbReference type="AlphaFoldDB" id="A0ABD2Q2F4"/>
<comment type="caution">
    <text evidence="1">The sequence shown here is derived from an EMBL/GenBank/DDBJ whole genome shotgun (WGS) entry which is preliminary data.</text>
</comment>
<dbReference type="EMBL" id="JBJKFK010001509">
    <property type="protein sequence ID" value="KAL3312911.1"/>
    <property type="molecule type" value="Genomic_DNA"/>
</dbReference>
<organism evidence="1 2">
    <name type="scientific">Cichlidogyrus casuarinus</name>
    <dbReference type="NCBI Taxonomy" id="1844966"/>
    <lineage>
        <taxon>Eukaryota</taxon>
        <taxon>Metazoa</taxon>
        <taxon>Spiralia</taxon>
        <taxon>Lophotrochozoa</taxon>
        <taxon>Platyhelminthes</taxon>
        <taxon>Monogenea</taxon>
        <taxon>Monopisthocotylea</taxon>
        <taxon>Dactylogyridea</taxon>
        <taxon>Ancyrocephalidae</taxon>
        <taxon>Cichlidogyrus</taxon>
    </lineage>
</organism>
<name>A0ABD2Q2F4_9PLAT</name>
<keyword evidence="2" id="KW-1185">Reference proteome</keyword>